<accession>A0A4C1ZZJ4</accession>
<organism evidence="1 2">
    <name type="scientific">Eumeta variegata</name>
    <name type="common">Bagworm moth</name>
    <name type="synonym">Eumeta japonica</name>
    <dbReference type="NCBI Taxonomy" id="151549"/>
    <lineage>
        <taxon>Eukaryota</taxon>
        <taxon>Metazoa</taxon>
        <taxon>Ecdysozoa</taxon>
        <taxon>Arthropoda</taxon>
        <taxon>Hexapoda</taxon>
        <taxon>Insecta</taxon>
        <taxon>Pterygota</taxon>
        <taxon>Neoptera</taxon>
        <taxon>Endopterygota</taxon>
        <taxon>Lepidoptera</taxon>
        <taxon>Glossata</taxon>
        <taxon>Ditrysia</taxon>
        <taxon>Tineoidea</taxon>
        <taxon>Psychidae</taxon>
        <taxon>Oiketicinae</taxon>
        <taxon>Eumeta</taxon>
    </lineage>
</organism>
<dbReference type="Proteomes" id="UP000299102">
    <property type="component" value="Unassembled WGS sequence"/>
</dbReference>
<name>A0A4C1ZZJ4_EUMVA</name>
<evidence type="ECO:0000313" key="2">
    <source>
        <dbReference type="Proteomes" id="UP000299102"/>
    </source>
</evidence>
<comment type="caution">
    <text evidence="1">The sequence shown here is derived from an EMBL/GenBank/DDBJ whole genome shotgun (WGS) entry which is preliminary data.</text>
</comment>
<reference evidence="1 2" key="1">
    <citation type="journal article" date="2019" name="Commun. Biol.">
        <title>The bagworm genome reveals a unique fibroin gene that provides high tensile strength.</title>
        <authorList>
            <person name="Kono N."/>
            <person name="Nakamura H."/>
            <person name="Ohtoshi R."/>
            <person name="Tomita M."/>
            <person name="Numata K."/>
            <person name="Arakawa K."/>
        </authorList>
    </citation>
    <scope>NUCLEOTIDE SEQUENCE [LARGE SCALE GENOMIC DNA]</scope>
</reference>
<keyword evidence="2" id="KW-1185">Reference proteome</keyword>
<sequence length="137" mass="15593">MKINRTFWSVYWIADWSPQCKKLPVPDLKNYYTTKRFQLIKPKNKCQLPYVRDTGCAGRHERTKARVICINYAGKLDVGELPRPAAGARAAKAALVATRARQWRPCEIYPQRGPDGAGSRIRSNLSFLYPPGRPLCT</sequence>
<proteinExistence type="predicted"/>
<protein>
    <submittedName>
        <fullName evidence="1">Uncharacterized protein</fullName>
    </submittedName>
</protein>
<gene>
    <name evidence="1" type="ORF">EVAR_67775_1</name>
</gene>
<evidence type="ECO:0000313" key="1">
    <source>
        <dbReference type="EMBL" id="GBP92047.1"/>
    </source>
</evidence>
<dbReference type="EMBL" id="BGZK01002234">
    <property type="protein sequence ID" value="GBP92047.1"/>
    <property type="molecule type" value="Genomic_DNA"/>
</dbReference>
<dbReference type="AlphaFoldDB" id="A0A4C1ZZJ4"/>